<evidence type="ECO:0000256" key="1">
    <source>
        <dbReference type="ARBA" id="ARBA00004141"/>
    </source>
</evidence>
<comment type="subcellular location">
    <subcellularLocation>
        <location evidence="1">Membrane</location>
        <topology evidence="1">Multi-pass membrane protein</topology>
    </subcellularLocation>
</comment>
<evidence type="ECO:0000256" key="4">
    <source>
        <dbReference type="ARBA" id="ARBA00023136"/>
    </source>
</evidence>
<dbReference type="InterPro" id="IPR002810">
    <property type="entry name" value="NfeD-like_C"/>
</dbReference>
<evidence type="ECO:0000256" key="2">
    <source>
        <dbReference type="ARBA" id="ARBA00022692"/>
    </source>
</evidence>
<dbReference type="SUPFAM" id="SSF141322">
    <property type="entry name" value="NfeD domain-like"/>
    <property type="match status" value="1"/>
</dbReference>
<dbReference type="Pfam" id="PF01957">
    <property type="entry name" value="NfeD"/>
    <property type="match status" value="1"/>
</dbReference>
<feature type="transmembrane region" description="Helical" evidence="5">
    <location>
        <begin position="7"/>
        <end position="30"/>
    </location>
</feature>
<proteinExistence type="predicted"/>
<protein>
    <submittedName>
        <fullName evidence="7">NfeD family protein</fullName>
    </submittedName>
</protein>
<dbReference type="GO" id="GO:0005886">
    <property type="term" value="C:plasma membrane"/>
    <property type="evidence" value="ECO:0007669"/>
    <property type="project" value="TreeGrafter"/>
</dbReference>
<feature type="transmembrane region" description="Helical" evidence="5">
    <location>
        <begin position="36"/>
        <end position="62"/>
    </location>
</feature>
<reference evidence="7" key="1">
    <citation type="submission" date="2020-08" db="EMBL/GenBank/DDBJ databases">
        <title>Genome public.</title>
        <authorList>
            <person name="Liu C."/>
            <person name="Sun Q."/>
        </authorList>
    </citation>
    <scope>NUCLEOTIDE SEQUENCE</scope>
    <source>
        <strain evidence="7">NSJ-33</strain>
    </source>
</reference>
<dbReference type="PANTHER" id="PTHR33507:SF3">
    <property type="entry name" value="INNER MEMBRANE PROTEIN YBBJ"/>
    <property type="match status" value="1"/>
</dbReference>
<comment type="caution">
    <text evidence="7">The sequence shown here is derived from an EMBL/GenBank/DDBJ whole genome shotgun (WGS) entry which is preliminary data.</text>
</comment>
<evidence type="ECO:0000256" key="5">
    <source>
        <dbReference type="SAM" id="Phobius"/>
    </source>
</evidence>
<dbReference type="Gene3D" id="2.40.50.140">
    <property type="entry name" value="Nucleic acid-binding proteins"/>
    <property type="match status" value="1"/>
</dbReference>
<dbReference type="PANTHER" id="PTHR33507">
    <property type="entry name" value="INNER MEMBRANE PROTEIN YBBJ"/>
    <property type="match status" value="1"/>
</dbReference>
<evidence type="ECO:0000256" key="3">
    <source>
        <dbReference type="ARBA" id="ARBA00022989"/>
    </source>
</evidence>
<dbReference type="EMBL" id="JACRSV010000001">
    <property type="protein sequence ID" value="MBC8559108.1"/>
    <property type="molecule type" value="Genomic_DNA"/>
</dbReference>
<dbReference type="RefSeq" id="WP_249293997.1">
    <property type="nucleotide sequence ID" value="NZ_JACRSV010000001.1"/>
</dbReference>
<accession>A0A926I224</accession>
<evidence type="ECO:0000313" key="7">
    <source>
        <dbReference type="EMBL" id="MBC8559108.1"/>
    </source>
</evidence>
<gene>
    <name evidence="7" type="ORF">H8710_03380</name>
</gene>
<organism evidence="7 8">
    <name type="scientific">Fumia xinanensis</name>
    <dbReference type="NCBI Taxonomy" id="2763659"/>
    <lineage>
        <taxon>Bacteria</taxon>
        <taxon>Bacillati</taxon>
        <taxon>Bacillota</taxon>
        <taxon>Clostridia</taxon>
        <taxon>Eubacteriales</taxon>
        <taxon>Oscillospiraceae</taxon>
        <taxon>Fumia</taxon>
    </lineage>
</organism>
<dbReference type="InterPro" id="IPR012340">
    <property type="entry name" value="NA-bd_OB-fold"/>
</dbReference>
<dbReference type="InterPro" id="IPR052165">
    <property type="entry name" value="Membrane_assoc_protease"/>
</dbReference>
<keyword evidence="2 5" id="KW-0812">Transmembrane</keyword>
<sequence>MEMIIWGILFVAFLLAEILTVAYVSIWFAIASLVSFVLAMFGAPLEIQCIVFVAVAAVLFFATRPLVKKYVHGKTVSTNADSVIGMEGVVRIPIDNLKSQGRVYVNGLEWAAKSFNGMPIERDVKVVVRRIEGVSLIVEPQN</sequence>
<keyword evidence="3 5" id="KW-1133">Transmembrane helix</keyword>
<keyword evidence="4 5" id="KW-0472">Membrane</keyword>
<evidence type="ECO:0000259" key="6">
    <source>
        <dbReference type="Pfam" id="PF01957"/>
    </source>
</evidence>
<dbReference type="Proteomes" id="UP000610760">
    <property type="component" value="Unassembled WGS sequence"/>
</dbReference>
<name>A0A926I224_9FIRM</name>
<evidence type="ECO:0000313" key="8">
    <source>
        <dbReference type="Proteomes" id="UP000610760"/>
    </source>
</evidence>
<feature type="domain" description="NfeD-like C-terminal" evidence="6">
    <location>
        <begin position="80"/>
        <end position="140"/>
    </location>
</feature>
<dbReference type="AlphaFoldDB" id="A0A926I224"/>
<keyword evidence="8" id="KW-1185">Reference proteome</keyword>